<evidence type="ECO:0000313" key="1">
    <source>
        <dbReference type="EMBL" id="SMC88414.1"/>
    </source>
</evidence>
<evidence type="ECO:0000313" key="2">
    <source>
        <dbReference type="Proteomes" id="UP000192328"/>
    </source>
</evidence>
<gene>
    <name evidence="1" type="ORF">SAMN06297397_2989</name>
</gene>
<protein>
    <submittedName>
        <fullName evidence="1">Transcriptional regulator, contains XRE-family HTH domain</fullName>
    </submittedName>
</protein>
<comment type="caution">
    <text evidence="1">The sequence shown here is derived from an EMBL/GenBank/DDBJ whole genome shotgun (WGS) entry which is preliminary data.</text>
</comment>
<keyword evidence="2" id="KW-1185">Reference proteome</keyword>
<organism evidence="1 2">
    <name type="scientific">Aristaeella lactis</name>
    <dbReference type="NCBI Taxonomy" id="3046383"/>
    <lineage>
        <taxon>Bacteria</taxon>
        <taxon>Bacillati</taxon>
        <taxon>Bacillota</taxon>
        <taxon>Clostridia</taxon>
        <taxon>Eubacteriales</taxon>
        <taxon>Aristaeellaceae</taxon>
        <taxon>Aristaeella</taxon>
    </lineage>
</organism>
<dbReference type="EMBL" id="FWXZ01000008">
    <property type="protein sequence ID" value="SMC88414.1"/>
    <property type="molecule type" value="Genomic_DNA"/>
</dbReference>
<proteinExistence type="predicted"/>
<accession>A0AC61PQ35</accession>
<dbReference type="Proteomes" id="UP000192328">
    <property type="component" value="Unassembled WGS sequence"/>
</dbReference>
<reference evidence="1" key="1">
    <citation type="submission" date="2017-04" db="EMBL/GenBank/DDBJ databases">
        <authorList>
            <person name="Varghese N."/>
            <person name="Submissions S."/>
        </authorList>
    </citation>
    <scope>NUCLEOTIDE SEQUENCE</scope>
    <source>
        <strain evidence="1">WTE2008</strain>
    </source>
</reference>
<name>A0AC61PQ35_9FIRM</name>
<sequence length="253" mass="28807">MNAIKICEQISFLRRQKGITQEALAKHLGVTNQTISKWESGQCCPDIQFLPRVADYFGVSIDELLGHTPNSSLEALCLSLKKYFSELPEKECFDSAYRLAAQLHEIVMSSGYRNSVHWKEKNYAKEPVSHWGLSARSEAEGCSVRDGDLILFTDSRAWSRLKKAEIRKLACMLEQFADEKVLKVFFTLQDLTMRDSDRYVSAGEIAESLKMNTDDVEKILSELPVTVREDEDEEKYRIDGSAAWIPSVLTLLR</sequence>